<name>A0A336MD54_CULSO</name>
<dbReference type="Pfam" id="PF01142">
    <property type="entry name" value="TruD"/>
    <property type="match status" value="1"/>
</dbReference>
<keyword evidence="2" id="KW-0413">Isomerase</keyword>
<dbReference type="InterPro" id="IPR020103">
    <property type="entry name" value="PsdUridine_synth_cat_dom_sf"/>
</dbReference>
<dbReference type="PROSITE" id="PS50984">
    <property type="entry name" value="TRUD"/>
    <property type="match status" value="1"/>
</dbReference>
<feature type="region of interest" description="Disordered" evidence="3">
    <location>
        <begin position="779"/>
        <end position="1045"/>
    </location>
</feature>
<dbReference type="EMBL" id="UFQS01000715">
    <property type="protein sequence ID" value="SSX06369.1"/>
    <property type="molecule type" value="Genomic_DNA"/>
</dbReference>
<gene>
    <name evidence="6" type="primary">CSON013793</name>
</gene>
<reference evidence="5" key="1">
    <citation type="submission" date="2018-04" db="EMBL/GenBank/DDBJ databases">
        <authorList>
            <person name="Go L.Y."/>
            <person name="Mitchell J.A."/>
        </authorList>
    </citation>
    <scope>NUCLEOTIDE SEQUENCE</scope>
    <source>
        <tissue evidence="5">Whole organism</tissue>
    </source>
</reference>
<feature type="compositionally biased region" description="Polar residues" evidence="3">
    <location>
        <begin position="817"/>
        <end position="826"/>
    </location>
</feature>
<dbReference type="PANTHER" id="PTHR13326:SF21">
    <property type="entry name" value="PSEUDOURIDYLATE SYNTHASE PUS7L"/>
    <property type="match status" value="1"/>
</dbReference>
<dbReference type="GO" id="GO:0009982">
    <property type="term" value="F:pseudouridine synthase activity"/>
    <property type="evidence" value="ECO:0007669"/>
    <property type="project" value="InterPro"/>
</dbReference>
<dbReference type="EMBL" id="UFQT01000715">
    <property type="protein sequence ID" value="SSX26723.1"/>
    <property type="molecule type" value="Genomic_DNA"/>
</dbReference>
<protein>
    <submittedName>
        <fullName evidence="6">CSON013793 protein</fullName>
    </submittedName>
</protein>
<organism evidence="6">
    <name type="scientific">Culicoides sonorensis</name>
    <name type="common">Biting midge</name>
    <dbReference type="NCBI Taxonomy" id="179676"/>
    <lineage>
        <taxon>Eukaryota</taxon>
        <taxon>Metazoa</taxon>
        <taxon>Ecdysozoa</taxon>
        <taxon>Arthropoda</taxon>
        <taxon>Hexapoda</taxon>
        <taxon>Insecta</taxon>
        <taxon>Pterygota</taxon>
        <taxon>Neoptera</taxon>
        <taxon>Endopterygota</taxon>
        <taxon>Diptera</taxon>
        <taxon>Nematocera</taxon>
        <taxon>Chironomoidea</taxon>
        <taxon>Ceratopogonidae</taxon>
        <taxon>Ceratopogoninae</taxon>
        <taxon>Culicoides</taxon>
        <taxon>Monoculicoides</taxon>
    </lineage>
</organism>
<dbReference type="AlphaFoldDB" id="A0A336MD54"/>
<evidence type="ECO:0000313" key="5">
    <source>
        <dbReference type="EMBL" id="SSX06369.1"/>
    </source>
</evidence>
<reference evidence="6" key="2">
    <citation type="submission" date="2018-07" db="EMBL/GenBank/DDBJ databases">
        <authorList>
            <person name="Quirk P.G."/>
            <person name="Krulwich T.A."/>
        </authorList>
    </citation>
    <scope>NUCLEOTIDE SEQUENCE</scope>
</reference>
<accession>A0A336MD54</accession>
<dbReference type="SUPFAM" id="SSF55120">
    <property type="entry name" value="Pseudouridine synthase"/>
    <property type="match status" value="1"/>
</dbReference>
<feature type="region of interest" description="Disordered" evidence="3">
    <location>
        <begin position="620"/>
        <end position="661"/>
    </location>
</feature>
<evidence type="ECO:0000256" key="3">
    <source>
        <dbReference type="SAM" id="MobiDB-lite"/>
    </source>
</evidence>
<dbReference type="InterPro" id="IPR042214">
    <property type="entry name" value="TruD_catalytic"/>
</dbReference>
<dbReference type="GO" id="GO:0003723">
    <property type="term" value="F:RNA binding"/>
    <property type="evidence" value="ECO:0007669"/>
    <property type="project" value="InterPro"/>
</dbReference>
<dbReference type="GO" id="GO:0005634">
    <property type="term" value="C:nucleus"/>
    <property type="evidence" value="ECO:0007669"/>
    <property type="project" value="TreeGrafter"/>
</dbReference>
<dbReference type="Gene3D" id="3.30.2350.20">
    <property type="entry name" value="TruD, catalytic domain"/>
    <property type="match status" value="1"/>
</dbReference>
<evidence type="ECO:0000256" key="2">
    <source>
        <dbReference type="ARBA" id="ARBA00023235"/>
    </source>
</evidence>
<feature type="region of interest" description="Disordered" evidence="3">
    <location>
        <begin position="1068"/>
        <end position="1098"/>
    </location>
</feature>
<dbReference type="PANTHER" id="PTHR13326">
    <property type="entry name" value="TRNA PSEUDOURIDINE SYNTHASE D"/>
    <property type="match status" value="1"/>
</dbReference>
<dbReference type="InterPro" id="IPR001656">
    <property type="entry name" value="PsdUridine_synth_TruD"/>
</dbReference>
<feature type="compositionally biased region" description="Low complexity" evidence="3">
    <location>
        <begin position="798"/>
        <end position="816"/>
    </location>
</feature>
<dbReference type="VEuPathDB" id="VectorBase:CSON013793"/>
<evidence type="ECO:0000259" key="4">
    <source>
        <dbReference type="PROSITE" id="PS50984"/>
    </source>
</evidence>
<proteinExistence type="inferred from homology"/>
<feature type="compositionally biased region" description="Low complexity" evidence="3">
    <location>
        <begin position="827"/>
        <end position="953"/>
    </location>
</feature>
<comment type="similarity">
    <text evidence="1">Belongs to the pseudouridine synthase TruD family.</text>
</comment>
<sequence>MRAKMPVRKGGRMFKKGSNLKKKMLKSRNEVAVKFITDIIARHGLDFTAKLTQILRIHQANKPHTYDQFGLVNFVEKTEGKLVGEITNNTYDQFGLVNFVEKTEGKLVGEITNKRPDLRVIEVGLDGKEAAITKLEVPVHPLQTAEVTEVAEYLKSEKYGKEAFEFDVEESVTEENRLLVRNVLQVRCGIDALVSLAGTKVTVKKFDSKKDKRNDVWLWDKPYVRFVLHRNLRYANILERAAKHVGVPIAKFQKCRMENSAGYTLQVLQLEKVEPALIQQAFERTMSIVSDFEFTDQVLEADKYQGYRTKAVVRKLKMTEEEVKKAMDLFSEKGYLNYFGISPNDLLRTPRYDIGKHIVKNDFSTAGKAIIRPRPLDRDIYEELKEFIFVANDPRIVVPAFKFLKLKESNDLTAKIVTAMVDNRHGKLEGKFATQAFAKADPKQVMEYTDAFLNVIWNQTVNKLVEKRGGVTLAVGDLVFVDEAAEHFILYECSPNSSVLRESVKEGQKSYKEYVKALTEDDIKSGKYTPFDLVIPVLGFDVKYPDNEVSTFIDELLNKNDISSKDWFQKAHANTVHGVQVTFRGTYRRVLEKPKNLTYKMEKYVDEKLPLFLQDIPVRKREEPEKTEEKTDGEKTETEEAKENETKNGEEAKPVEEKKPAEEQDALILDFFVPKGTQTVIALRELFKKNDFGDLAAPFSERISDKNFSSRCKEKMKFLLNHCKNLQMRGPPMGPGPMMRGPMLPPVFMPGPPMGRPMGPDPNARIHMLEQELLNLKRKTQKLDNNSRPQRGGGNNRGMGNNANNRGNGPRAGNVNASPQKAQPQNKQQLNNVPAQQQQQNKQNLRQRNNAPQNNNNRNNRVGNNQQQQQQGNMGNNNARNNNNRGNNNNSGFGNNPNNRQMQQQQDNNSSWNNSANQNNFGNSQFRGQNQGQKRNNFNNSNNGNANNRGFNQPSFSNPQQNFNTNFNDDNDFTNDFIPPPMKRNRFDNNSGQLSNVGNRNGGGFGNNNRTPQQNNFSNNRNQNQFGNNLNGNNRFGANNPSNNIQGLFERRNIDFNDFTSDVNTGNSFGNNQNRGGFMAGGNRNNFGGGNRRGNFNF</sequence>
<feature type="compositionally biased region" description="Polar residues" evidence="3">
    <location>
        <begin position="988"/>
        <end position="997"/>
    </location>
</feature>
<dbReference type="GO" id="GO:0001522">
    <property type="term" value="P:pseudouridine synthesis"/>
    <property type="evidence" value="ECO:0007669"/>
    <property type="project" value="InterPro"/>
</dbReference>
<evidence type="ECO:0000256" key="1">
    <source>
        <dbReference type="ARBA" id="ARBA00007953"/>
    </source>
</evidence>
<evidence type="ECO:0000313" key="6">
    <source>
        <dbReference type="EMBL" id="SSX26723.1"/>
    </source>
</evidence>
<feature type="compositionally biased region" description="Low complexity" evidence="3">
    <location>
        <begin position="1007"/>
        <end position="1044"/>
    </location>
</feature>
<feature type="compositionally biased region" description="Low complexity" evidence="3">
    <location>
        <begin position="1074"/>
        <end position="1086"/>
    </location>
</feature>
<dbReference type="InterPro" id="IPR011760">
    <property type="entry name" value="PsdUridine_synth_TruD_insert"/>
</dbReference>
<feature type="domain" description="TRUD" evidence="4">
    <location>
        <begin position="334"/>
        <end position="593"/>
    </location>
</feature>